<dbReference type="InterPro" id="IPR045466">
    <property type="entry name" value="DUF6498"/>
</dbReference>
<accession>A0ABP7DDR5</accession>
<keyword evidence="1" id="KW-0472">Membrane</keyword>
<feature type="transmembrane region" description="Helical" evidence="1">
    <location>
        <begin position="73"/>
        <end position="99"/>
    </location>
</feature>
<keyword evidence="1" id="KW-0812">Transmembrane</keyword>
<evidence type="ECO:0000313" key="3">
    <source>
        <dbReference type="Proteomes" id="UP001500051"/>
    </source>
</evidence>
<feature type="transmembrane region" description="Helical" evidence="1">
    <location>
        <begin position="105"/>
        <end position="128"/>
    </location>
</feature>
<proteinExistence type="predicted"/>
<gene>
    <name evidence="2" type="ORF">GCM10022204_21770</name>
</gene>
<keyword evidence="1" id="KW-1133">Transmembrane helix</keyword>
<feature type="transmembrane region" description="Helical" evidence="1">
    <location>
        <begin position="27"/>
        <end position="45"/>
    </location>
</feature>
<protein>
    <submittedName>
        <fullName evidence="2">Uncharacterized protein</fullName>
    </submittedName>
</protein>
<dbReference type="Pfam" id="PF20108">
    <property type="entry name" value="DUF6498"/>
    <property type="match status" value="1"/>
</dbReference>
<evidence type="ECO:0000256" key="1">
    <source>
        <dbReference type="SAM" id="Phobius"/>
    </source>
</evidence>
<keyword evidence="3" id="KW-1185">Reference proteome</keyword>
<evidence type="ECO:0000313" key="2">
    <source>
        <dbReference type="EMBL" id="GAA3704028.1"/>
    </source>
</evidence>
<dbReference type="RefSeq" id="WP_344812370.1">
    <property type="nucleotide sequence ID" value="NZ_BAAAYX010000005.1"/>
</dbReference>
<feature type="transmembrane region" description="Helical" evidence="1">
    <location>
        <begin position="149"/>
        <end position="168"/>
    </location>
</feature>
<reference evidence="3" key="1">
    <citation type="journal article" date="2019" name="Int. J. Syst. Evol. Microbiol.">
        <title>The Global Catalogue of Microorganisms (GCM) 10K type strain sequencing project: providing services to taxonomists for standard genome sequencing and annotation.</title>
        <authorList>
            <consortium name="The Broad Institute Genomics Platform"/>
            <consortium name="The Broad Institute Genome Sequencing Center for Infectious Disease"/>
            <person name="Wu L."/>
            <person name="Ma J."/>
        </authorList>
    </citation>
    <scope>NUCLEOTIDE SEQUENCE [LARGE SCALE GENOMIC DNA]</scope>
    <source>
        <strain evidence="3">JCM 16548</strain>
    </source>
</reference>
<dbReference type="Proteomes" id="UP001500051">
    <property type="component" value="Unassembled WGS sequence"/>
</dbReference>
<comment type="caution">
    <text evidence="2">The sequence shown here is derived from an EMBL/GenBank/DDBJ whole genome shotgun (WGS) entry which is preliminary data.</text>
</comment>
<sequence>MALAVGLNAVTVLGVVALGWPAGNVFVLFWVENAVIGAWNVVRIVTARGDGRGERPVRLTVNGRRTAPTPVPLALFFCVHYGLFCLVHAVFTGFVAYTLGVQASFLVLGLPIVLVVIRYTVEVSTVWFGAGQRDVVSPARAMVQPYPRIIVLHVAVLIAFAVSLSQLGPAAVPDLLRPTVAAMGALAGRDVWLVLMLVGLKTVADVWTTVRATRVVSGGGRPDDHRE</sequence>
<dbReference type="EMBL" id="BAAAYX010000005">
    <property type="protein sequence ID" value="GAA3704028.1"/>
    <property type="molecule type" value="Genomic_DNA"/>
</dbReference>
<name>A0ABP7DDR5_9ACTN</name>
<organism evidence="2 3">
    <name type="scientific">Microlunatus aurantiacus</name>
    <dbReference type="NCBI Taxonomy" id="446786"/>
    <lineage>
        <taxon>Bacteria</taxon>
        <taxon>Bacillati</taxon>
        <taxon>Actinomycetota</taxon>
        <taxon>Actinomycetes</taxon>
        <taxon>Propionibacteriales</taxon>
        <taxon>Propionibacteriaceae</taxon>
        <taxon>Microlunatus</taxon>
    </lineage>
</organism>